<dbReference type="EMBL" id="CAMAPE010000008">
    <property type="protein sequence ID" value="CAH9072349.1"/>
    <property type="molecule type" value="Genomic_DNA"/>
</dbReference>
<proteinExistence type="predicted"/>
<dbReference type="AlphaFoldDB" id="A0A9P1E1M2"/>
<accession>A0A9P1E1M2</accession>
<gene>
    <name evidence="2" type="ORF">CEURO_LOCUS4312</name>
</gene>
<reference evidence="2" key="1">
    <citation type="submission" date="2022-07" db="EMBL/GenBank/DDBJ databases">
        <authorList>
            <person name="Macas J."/>
            <person name="Novak P."/>
            <person name="Neumann P."/>
        </authorList>
    </citation>
    <scope>NUCLEOTIDE SEQUENCE</scope>
</reference>
<comment type="caution">
    <text evidence="2">The sequence shown here is derived from an EMBL/GenBank/DDBJ whole genome shotgun (WGS) entry which is preliminary data.</text>
</comment>
<protein>
    <submittedName>
        <fullName evidence="2">Uncharacterized protein</fullName>
    </submittedName>
</protein>
<organism evidence="2 3">
    <name type="scientific">Cuscuta europaea</name>
    <name type="common">European dodder</name>
    <dbReference type="NCBI Taxonomy" id="41803"/>
    <lineage>
        <taxon>Eukaryota</taxon>
        <taxon>Viridiplantae</taxon>
        <taxon>Streptophyta</taxon>
        <taxon>Embryophyta</taxon>
        <taxon>Tracheophyta</taxon>
        <taxon>Spermatophyta</taxon>
        <taxon>Magnoliopsida</taxon>
        <taxon>eudicotyledons</taxon>
        <taxon>Gunneridae</taxon>
        <taxon>Pentapetalae</taxon>
        <taxon>asterids</taxon>
        <taxon>lamiids</taxon>
        <taxon>Solanales</taxon>
        <taxon>Convolvulaceae</taxon>
        <taxon>Cuscuteae</taxon>
        <taxon>Cuscuta</taxon>
        <taxon>Cuscuta subgen. Cuscuta</taxon>
    </lineage>
</organism>
<keyword evidence="3" id="KW-1185">Reference proteome</keyword>
<feature type="region of interest" description="Disordered" evidence="1">
    <location>
        <begin position="1"/>
        <end position="20"/>
    </location>
</feature>
<evidence type="ECO:0000256" key="1">
    <source>
        <dbReference type="SAM" id="MobiDB-lite"/>
    </source>
</evidence>
<dbReference type="Proteomes" id="UP001152484">
    <property type="component" value="Unassembled WGS sequence"/>
</dbReference>
<sequence length="186" mass="19883">MESDFGDCTTSEHAPTSPPLMLPIKIPLDTNLGKPCTLLNPVNPAACAVVVSHKIANTARPLKAQALSENAVALLDTEETVVAQALFSIDDIVPENECDETSVATLHEAVTEEFHKLDTCDAGKDELETPLGNDEILSDPTLRCAVTTPVPILSSDETISEDTRTLTFSFSGQTDNLEEGNLEGFT</sequence>
<evidence type="ECO:0000313" key="2">
    <source>
        <dbReference type="EMBL" id="CAH9072349.1"/>
    </source>
</evidence>
<name>A0A9P1E1M2_CUSEU</name>
<evidence type="ECO:0000313" key="3">
    <source>
        <dbReference type="Proteomes" id="UP001152484"/>
    </source>
</evidence>